<name>A0A0B7BSZ2_9EUPU</name>
<gene>
    <name evidence="1" type="primary">ORF206308</name>
</gene>
<accession>A0A0B7BSZ2</accession>
<reference evidence="1" key="1">
    <citation type="submission" date="2014-12" db="EMBL/GenBank/DDBJ databases">
        <title>Insight into the proteome of Arion vulgaris.</title>
        <authorList>
            <person name="Aradska J."/>
            <person name="Bulat T."/>
            <person name="Smidak R."/>
            <person name="Sarate P."/>
            <person name="Gangsoo J."/>
            <person name="Sialana F."/>
            <person name="Bilban M."/>
            <person name="Lubec G."/>
        </authorList>
    </citation>
    <scope>NUCLEOTIDE SEQUENCE</scope>
    <source>
        <tissue evidence="1">Skin</tissue>
    </source>
</reference>
<dbReference type="EMBL" id="HACG01048425">
    <property type="protein sequence ID" value="CEK95290.1"/>
    <property type="molecule type" value="Transcribed_RNA"/>
</dbReference>
<dbReference type="AlphaFoldDB" id="A0A0B7BSZ2"/>
<evidence type="ECO:0000313" key="1">
    <source>
        <dbReference type="EMBL" id="CEK95290.1"/>
    </source>
</evidence>
<proteinExistence type="predicted"/>
<sequence length="173" mass="19479">MVQSFCNTLGSILQSTPKGNAETKWSYIRDAIYNSAKTTFGTQDRQNPDWFAANILELEPVIAEKRTVLLNHKNNPSAKSFLALRSARSVAQKTARRCANDYWQELCRNIQLFFDTGNIRGVHEGIRKAFGPTIKKTAPLKTKTGEVLIDRKKTDGTLGGTLSRVIFHQKYCN</sequence>
<protein>
    <submittedName>
        <fullName evidence="1">Uncharacterized protein</fullName>
    </submittedName>
</protein>
<organism evidence="1">
    <name type="scientific">Arion vulgaris</name>
    <dbReference type="NCBI Taxonomy" id="1028688"/>
    <lineage>
        <taxon>Eukaryota</taxon>
        <taxon>Metazoa</taxon>
        <taxon>Spiralia</taxon>
        <taxon>Lophotrochozoa</taxon>
        <taxon>Mollusca</taxon>
        <taxon>Gastropoda</taxon>
        <taxon>Heterobranchia</taxon>
        <taxon>Euthyneura</taxon>
        <taxon>Panpulmonata</taxon>
        <taxon>Eupulmonata</taxon>
        <taxon>Stylommatophora</taxon>
        <taxon>Helicina</taxon>
        <taxon>Arionoidea</taxon>
        <taxon>Arionidae</taxon>
        <taxon>Arion</taxon>
    </lineage>
</organism>